<feature type="region of interest" description="Disordered" evidence="1">
    <location>
        <begin position="344"/>
        <end position="391"/>
    </location>
</feature>
<name>E9EFB1_METAQ</name>
<evidence type="ECO:0000256" key="1">
    <source>
        <dbReference type="SAM" id="MobiDB-lite"/>
    </source>
</evidence>
<dbReference type="EMBL" id="GL698578">
    <property type="protein sequence ID" value="EFY85427.1"/>
    <property type="molecule type" value="Genomic_DNA"/>
</dbReference>
<dbReference type="OrthoDB" id="4941215at2759"/>
<evidence type="ECO:0000313" key="3">
    <source>
        <dbReference type="Proteomes" id="UP000002499"/>
    </source>
</evidence>
<dbReference type="GeneID" id="19252870"/>
<proteinExistence type="predicted"/>
<dbReference type="AlphaFoldDB" id="E9EFB1"/>
<gene>
    <name evidence="2" type="ORF">MAC_08559</name>
</gene>
<dbReference type="eggNOG" id="ENOG502T50J">
    <property type="taxonomic scope" value="Eukaryota"/>
</dbReference>
<reference evidence="2 3" key="1">
    <citation type="journal article" date="2011" name="PLoS Genet.">
        <title>Genome sequencing and comparative transcriptomics of the model entomopathogenic fungi Metarhizium anisopliae and M. acridum.</title>
        <authorList>
            <person name="Gao Q."/>
            <person name="Jin K."/>
            <person name="Ying S.H."/>
            <person name="Zhang Y."/>
            <person name="Xiao G."/>
            <person name="Shang Y."/>
            <person name="Duan Z."/>
            <person name="Hu X."/>
            <person name="Xie X.Q."/>
            <person name="Zhou G."/>
            <person name="Peng G."/>
            <person name="Luo Z."/>
            <person name="Huang W."/>
            <person name="Wang B."/>
            <person name="Fang W."/>
            <person name="Wang S."/>
            <person name="Zhong Y."/>
            <person name="Ma L.J."/>
            <person name="St Leger R.J."/>
            <person name="Zhao G.P."/>
            <person name="Pei Y."/>
            <person name="Feng M.G."/>
            <person name="Xia Y."/>
            <person name="Wang C."/>
        </authorList>
    </citation>
    <scope>NUCLEOTIDE SEQUENCE [LARGE SCALE GENOMIC DNA]</scope>
    <source>
        <strain evidence="2 3">CQMa 102</strain>
    </source>
</reference>
<feature type="region of interest" description="Disordered" evidence="1">
    <location>
        <begin position="76"/>
        <end position="111"/>
    </location>
</feature>
<sequence>MDVVIKILVGIVFVYTWDYMAPYLTRSDSTARRFLERAVVRLFSWTEMYLTKVMTTFRQQFYQDLHDLSHAVGIPVPKSESRPDVSSAGSKSQPLNVPIRQTSSYQPSHRGVDESIALSRLEECTNGSQYRRPVAACYESQAATPVAYTQNNNSRFLPKCERSKTCPRERQRLEKPQQMEAPEYNGDDQFRLQKHHQSTTELQNLANSSKQLETAANETNILFRQAWENLDQLLPPRQRGGQSRQKFLQKMLRSETDFRQEGMRLESVLHRMKGKQFHNKESLALEQEKFANDLNYYENTLNRFRKWLRDIYSENKSHHENLRKKPRQEDLQKKRLQEVVEKKLEQGLQNKPRQENLRKKPLQENLHNKPRQKPLHDKPCREGSQKKPLQELVEKKIQEFSQNQRRRVDLRKKLLHENLRKELPRLEYFQSKPHQELW</sequence>
<feature type="compositionally biased region" description="Basic and acidic residues" evidence="1">
    <location>
        <begin position="374"/>
        <end position="391"/>
    </location>
</feature>
<evidence type="ECO:0000313" key="2">
    <source>
        <dbReference type="EMBL" id="EFY85427.1"/>
    </source>
</evidence>
<protein>
    <submittedName>
        <fullName evidence="2">Uncharacterized protein</fullName>
    </submittedName>
</protein>
<organism evidence="3">
    <name type="scientific">Metarhizium acridum (strain CQMa 102)</name>
    <dbReference type="NCBI Taxonomy" id="655827"/>
    <lineage>
        <taxon>Eukaryota</taxon>
        <taxon>Fungi</taxon>
        <taxon>Dikarya</taxon>
        <taxon>Ascomycota</taxon>
        <taxon>Pezizomycotina</taxon>
        <taxon>Sordariomycetes</taxon>
        <taxon>Hypocreomycetidae</taxon>
        <taxon>Hypocreales</taxon>
        <taxon>Clavicipitaceae</taxon>
        <taxon>Metarhizium</taxon>
    </lineage>
</organism>
<dbReference type="KEGG" id="maw:19252870"/>
<keyword evidence="3" id="KW-1185">Reference proteome</keyword>
<accession>E9EFB1</accession>
<dbReference type="Proteomes" id="UP000002499">
    <property type="component" value="Unassembled WGS sequence"/>
</dbReference>
<dbReference type="HOGENOM" id="CLU_037654_0_0_1"/>
<feature type="compositionally biased region" description="Polar residues" evidence="1">
    <location>
        <begin position="87"/>
        <end position="107"/>
    </location>
</feature>
<feature type="compositionally biased region" description="Basic and acidic residues" evidence="1">
    <location>
        <begin position="352"/>
        <end position="362"/>
    </location>
</feature>
<dbReference type="InParanoid" id="E9EFB1"/>